<name>Q0JKY1_ORYSJ</name>
<organism evidence="3 4">
    <name type="scientific">Oryza sativa subsp. japonica</name>
    <name type="common">Rice</name>
    <dbReference type="NCBI Taxonomy" id="39947"/>
    <lineage>
        <taxon>Eukaryota</taxon>
        <taxon>Viridiplantae</taxon>
        <taxon>Streptophyta</taxon>
        <taxon>Embryophyta</taxon>
        <taxon>Tracheophyta</taxon>
        <taxon>Spermatophyta</taxon>
        <taxon>Magnoliopsida</taxon>
        <taxon>Liliopsida</taxon>
        <taxon>Poales</taxon>
        <taxon>Poaceae</taxon>
        <taxon>BOP clade</taxon>
        <taxon>Oryzoideae</taxon>
        <taxon>Oryzeae</taxon>
        <taxon>Oryzinae</taxon>
        <taxon>Oryza</taxon>
        <taxon>Oryza sativa</taxon>
    </lineage>
</organism>
<reference evidence="3 4" key="1">
    <citation type="journal article" date="2005" name="Nature">
        <title>The map-based sequence of the rice genome.</title>
        <authorList>
            <consortium name="International rice genome sequencing project (IRGSP)"/>
            <person name="Matsumoto T."/>
            <person name="Wu J."/>
            <person name="Kanamori H."/>
            <person name="Katayose Y."/>
            <person name="Fujisawa M."/>
            <person name="Namiki N."/>
            <person name="Mizuno H."/>
            <person name="Yamamoto K."/>
            <person name="Antonio B.A."/>
            <person name="Baba T."/>
            <person name="Sakata K."/>
            <person name="Nagamura Y."/>
            <person name="Aoki H."/>
            <person name="Arikawa K."/>
            <person name="Arita K."/>
            <person name="Bito T."/>
            <person name="Chiden Y."/>
            <person name="Fujitsuka N."/>
            <person name="Fukunaka R."/>
            <person name="Hamada M."/>
            <person name="Harada C."/>
            <person name="Hayashi A."/>
            <person name="Hijishita S."/>
            <person name="Honda M."/>
            <person name="Hosokawa S."/>
            <person name="Ichikawa Y."/>
            <person name="Idonuma A."/>
            <person name="Iijima M."/>
            <person name="Ikeda M."/>
            <person name="Ikeno M."/>
            <person name="Ito K."/>
            <person name="Ito S."/>
            <person name="Ito T."/>
            <person name="Ito Y."/>
            <person name="Ito Y."/>
            <person name="Iwabuchi A."/>
            <person name="Kamiya K."/>
            <person name="Karasawa W."/>
            <person name="Kurita K."/>
            <person name="Katagiri S."/>
            <person name="Kikuta A."/>
            <person name="Kobayashi H."/>
            <person name="Kobayashi N."/>
            <person name="Machita K."/>
            <person name="Maehara T."/>
            <person name="Masukawa M."/>
            <person name="Mizubayashi T."/>
            <person name="Mukai Y."/>
            <person name="Nagasaki H."/>
            <person name="Nagata Y."/>
            <person name="Naito S."/>
            <person name="Nakashima M."/>
            <person name="Nakama Y."/>
            <person name="Nakamichi Y."/>
            <person name="Nakamura M."/>
            <person name="Meguro A."/>
            <person name="Negishi M."/>
            <person name="Ohta I."/>
            <person name="Ohta T."/>
            <person name="Okamoto M."/>
            <person name="Ono N."/>
            <person name="Saji S."/>
            <person name="Sakaguchi M."/>
            <person name="Sakai K."/>
            <person name="Shibata M."/>
            <person name="Shimokawa T."/>
            <person name="Song J."/>
            <person name="Takazaki Y."/>
            <person name="Terasawa K."/>
            <person name="Tsugane M."/>
            <person name="Tsuji K."/>
            <person name="Ueda S."/>
            <person name="Waki K."/>
            <person name="Yamagata H."/>
            <person name="Yamamoto M."/>
            <person name="Yamamoto S."/>
            <person name="Yamane H."/>
            <person name="Yoshiki S."/>
            <person name="Yoshihara R."/>
            <person name="Yukawa K."/>
            <person name="Zhong H."/>
            <person name="Yano M."/>
            <person name="Yuan Q."/>
            <person name="Ouyang S."/>
            <person name="Liu J."/>
            <person name="Jones K.M."/>
            <person name="Gansberger K."/>
            <person name="Moffat K."/>
            <person name="Hill J."/>
            <person name="Bera J."/>
            <person name="Fadrosh D."/>
            <person name="Jin S."/>
            <person name="Johri S."/>
            <person name="Kim M."/>
            <person name="Overton L."/>
            <person name="Reardon M."/>
            <person name="Tsitrin T."/>
            <person name="Vuong H."/>
            <person name="Weaver B."/>
            <person name="Ciecko A."/>
            <person name="Tallon L."/>
            <person name="Jackson J."/>
            <person name="Pai G."/>
            <person name="Aken S.V."/>
            <person name="Utterback T."/>
            <person name="Reidmuller S."/>
            <person name="Feldblyum T."/>
            <person name="Hsiao J."/>
            <person name="Zismann V."/>
            <person name="Iobst S."/>
            <person name="de Vazeille A.R."/>
            <person name="Buell C.R."/>
            <person name="Ying K."/>
            <person name="Li Y."/>
            <person name="Lu T."/>
            <person name="Huang Y."/>
            <person name="Zhao Q."/>
            <person name="Feng Q."/>
            <person name="Zhang L."/>
            <person name="Zhu J."/>
            <person name="Weng Q."/>
            <person name="Mu J."/>
            <person name="Lu Y."/>
            <person name="Fan D."/>
            <person name="Liu Y."/>
            <person name="Guan J."/>
            <person name="Zhang Y."/>
            <person name="Yu S."/>
            <person name="Liu X."/>
            <person name="Zhang Y."/>
            <person name="Hong G."/>
            <person name="Han B."/>
            <person name="Choisne N."/>
            <person name="Demange N."/>
            <person name="Orjeda G."/>
            <person name="Samain S."/>
            <person name="Cattolico L."/>
            <person name="Pelletier E."/>
            <person name="Couloux A."/>
            <person name="Segurens B."/>
            <person name="Wincker P."/>
            <person name="D'Hont A."/>
            <person name="Scarpelli C."/>
            <person name="Weissenbach J."/>
            <person name="Salanoubat M."/>
            <person name="Quetier F."/>
            <person name="Yu Y."/>
            <person name="Kim H.R."/>
            <person name="Rambo T."/>
            <person name="Currie J."/>
            <person name="Collura K."/>
            <person name="Luo M."/>
            <person name="Yang T."/>
            <person name="Ammiraju J.S.S."/>
            <person name="Engler F."/>
            <person name="Soderlund C."/>
            <person name="Wing R.A."/>
            <person name="Palmer L.E."/>
            <person name="de la Bastide M."/>
            <person name="Spiegel L."/>
            <person name="Nascimento L."/>
            <person name="Zutavern T."/>
            <person name="O'Shaughnessy A."/>
            <person name="Dike S."/>
            <person name="Dedhia N."/>
            <person name="Preston R."/>
            <person name="Balija V."/>
            <person name="McCombie W.R."/>
            <person name="Chow T."/>
            <person name="Chen H."/>
            <person name="Chung M."/>
            <person name="Chen C."/>
            <person name="Shaw J."/>
            <person name="Wu H."/>
            <person name="Hsiao K."/>
            <person name="Chao Y."/>
            <person name="Chu M."/>
            <person name="Cheng C."/>
            <person name="Hour A."/>
            <person name="Lee P."/>
            <person name="Lin S."/>
            <person name="Lin Y."/>
            <person name="Liou J."/>
            <person name="Liu S."/>
            <person name="Hsing Y."/>
            <person name="Raghuvanshi S."/>
            <person name="Mohanty A."/>
            <person name="Bharti A.K."/>
            <person name="Gaur A."/>
            <person name="Gupta V."/>
            <person name="Kumar D."/>
            <person name="Ravi V."/>
            <person name="Vij S."/>
            <person name="Kapur A."/>
            <person name="Khurana P."/>
            <person name="Khurana P."/>
            <person name="Khurana J.P."/>
            <person name="Tyagi A.K."/>
            <person name="Gaikwad K."/>
            <person name="Singh A."/>
            <person name="Dalal V."/>
            <person name="Srivastava S."/>
            <person name="Dixit A."/>
            <person name="Pal A.K."/>
            <person name="Ghazi I.A."/>
            <person name="Yadav M."/>
            <person name="Pandit A."/>
            <person name="Bhargava A."/>
            <person name="Sureshbabu K."/>
            <person name="Batra K."/>
            <person name="Sharma T.R."/>
            <person name="Mohapatra T."/>
            <person name="Singh N.K."/>
            <person name="Messing J."/>
            <person name="Nelson A.B."/>
            <person name="Fuks G."/>
            <person name="Kavchok S."/>
            <person name="Keizer G."/>
            <person name="Linton E."/>
            <person name="Llaca V."/>
            <person name="Song R."/>
            <person name="Tanyolac B."/>
            <person name="Young S."/>
            <person name="Ho-Il K."/>
            <person name="Hahn J.H."/>
            <person name="Sangsakoo G."/>
            <person name="Vanavichit A."/>
            <person name="de Mattos Luiz.A.T."/>
            <person name="Zimmer P.D."/>
            <person name="Malone G."/>
            <person name="Dellagostin O."/>
            <person name="de Oliveira A.C."/>
            <person name="Bevan M."/>
            <person name="Bancroft I."/>
            <person name="Minx P."/>
            <person name="Cordum H."/>
            <person name="Wilson R."/>
            <person name="Cheng Z."/>
            <person name="Jin W."/>
            <person name="Jiang J."/>
            <person name="Leong S.A."/>
            <person name="Iwama H."/>
            <person name="Gojobori T."/>
            <person name="Itoh T."/>
            <person name="Niimura Y."/>
            <person name="Fujii Y."/>
            <person name="Habara T."/>
            <person name="Sakai H."/>
            <person name="Sato Y."/>
            <person name="Wilson G."/>
            <person name="Kumar K."/>
            <person name="McCouch S."/>
            <person name="Juretic N."/>
            <person name="Hoen D."/>
            <person name="Wright S."/>
            <person name="Bruskiewich R."/>
            <person name="Bureau T."/>
            <person name="Miyao A."/>
            <person name="Hirochika H."/>
            <person name="Nishikawa T."/>
            <person name="Kadowaki K."/>
            <person name="Sugiura M."/>
            <person name="Burr B."/>
            <person name="Sasaki T."/>
        </authorList>
    </citation>
    <scope>NUCLEOTIDE SEQUENCE [LARGE SCALE GENOMIC DNA]</scope>
    <source>
        <strain evidence="4">cv. Nipponbare</strain>
    </source>
</reference>
<dbReference type="AlphaFoldDB" id="Q0JKY1"/>
<sequence>NARIVSSCPLWLVCLVSLSRSRSRPTAVEPLLATPAKHKDARSTACVAVEPEPRSRCWHSSTRMRGPRRLAACVIVVTPESRGTTAGHSSHPSASSSSNRCRCCSLVLGGWEEMLGEDGGRKVSEKGIGNWGFGP</sequence>
<proteinExistence type="predicted"/>
<dbReference type="KEGG" id="dosa:Os01g0641100"/>
<dbReference type="EMBL" id="AP008207">
    <property type="protein sequence ID" value="BAF05597.2"/>
    <property type="molecule type" value="Genomic_DNA"/>
</dbReference>
<evidence type="ECO:0000256" key="1">
    <source>
        <dbReference type="SAM" id="MobiDB-lite"/>
    </source>
</evidence>
<feature type="signal peptide" evidence="2">
    <location>
        <begin position="1"/>
        <end position="23"/>
    </location>
</feature>
<evidence type="ECO:0000313" key="4">
    <source>
        <dbReference type="Proteomes" id="UP000000763"/>
    </source>
</evidence>
<feature type="region of interest" description="Disordered" evidence="1">
    <location>
        <begin position="81"/>
        <end position="100"/>
    </location>
</feature>
<gene>
    <name evidence="3" type="ordered locus">Os01g0641100</name>
</gene>
<feature type="non-terminal residue" evidence="3">
    <location>
        <position position="1"/>
    </location>
</feature>
<reference evidence="4" key="2">
    <citation type="journal article" date="2008" name="Nucleic Acids Res.">
        <title>The rice annotation project database (RAP-DB): 2008 update.</title>
        <authorList>
            <consortium name="The rice annotation project (RAP)"/>
        </authorList>
    </citation>
    <scope>GENOME REANNOTATION</scope>
    <source>
        <strain evidence="4">cv. Nipponbare</strain>
    </source>
</reference>
<keyword evidence="2" id="KW-0732">Signal</keyword>
<evidence type="ECO:0000256" key="2">
    <source>
        <dbReference type="SAM" id="SignalP"/>
    </source>
</evidence>
<feature type="compositionally biased region" description="Low complexity" evidence="1">
    <location>
        <begin position="88"/>
        <end position="100"/>
    </location>
</feature>
<feature type="chain" id="PRO_5004174356" evidence="2">
    <location>
        <begin position="24"/>
        <end position="135"/>
    </location>
</feature>
<evidence type="ECO:0000313" key="3">
    <source>
        <dbReference type="EMBL" id="BAF05597.2"/>
    </source>
</evidence>
<protein>
    <submittedName>
        <fullName evidence="3">Os01g0641100 protein</fullName>
    </submittedName>
</protein>
<accession>Q0JKY1</accession>
<dbReference type="Proteomes" id="UP000000763">
    <property type="component" value="Chromosome 1"/>
</dbReference>